<name>A0A6M3JD40_9ZZZZ</name>
<proteinExistence type="predicted"/>
<reference evidence="1" key="1">
    <citation type="submission" date="2020-03" db="EMBL/GenBank/DDBJ databases">
        <title>The deep terrestrial virosphere.</title>
        <authorList>
            <person name="Holmfeldt K."/>
            <person name="Nilsson E."/>
            <person name="Simone D."/>
            <person name="Lopez-Fernandez M."/>
            <person name="Wu X."/>
            <person name="de Brujin I."/>
            <person name="Lundin D."/>
            <person name="Andersson A."/>
            <person name="Bertilsson S."/>
            <person name="Dopson M."/>
        </authorList>
    </citation>
    <scope>NUCLEOTIDE SEQUENCE</scope>
    <source>
        <strain evidence="1">MM415A08192</strain>
    </source>
</reference>
<dbReference type="AlphaFoldDB" id="A0A6M3JD40"/>
<evidence type="ECO:0000313" key="1">
    <source>
        <dbReference type="EMBL" id="QJA68129.1"/>
    </source>
</evidence>
<gene>
    <name evidence="1" type="ORF">MM415A08192_0004</name>
</gene>
<dbReference type="EMBL" id="MT141589">
    <property type="protein sequence ID" value="QJA68129.1"/>
    <property type="molecule type" value="Genomic_DNA"/>
</dbReference>
<accession>A0A6M3JD40</accession>
<sequence length="87" mass="10267">MKPLYEEQDVCVVCGLPCNPDEHDNDGNPIHEECRIDREAARIDAARDVWIGNYPERTWEEELERLRLEDEAGERKLEERRENGTDK</sequence>
<protein>
    <submittedName>
        <fullName evidence="1">Uncharacterized protein</fullName>
    </submittedName>
</protein>
<organism evidence="1">
    <name type="scientific">viral metagenome</name>
    <dbReference type="NCBI Taxonomy" id="1070528"/>
    <lineage>
        <taxon>unclassified sequences</taxon>
        <taxon>metagenomes</taxon>
        <taxon>organismal metagenomes</taxon>
    </lineage>
</organism>